<dbReference type="InterPro" id="IPR011604">
    <property type="entry name" value="PDDEXK-like_dom_sf"/>
</dbReference>
<reference evidence="12" key="1">
    <citation type="submission" date="2020-05" db="EMBL/GenBank/DDBJ databases">
        <authorList>
            <person name="Chiriac C."/>
            <person name="Salcher M."/>
            <person name="Ghai R."/>
            <person name="Kavagutti S V."/>
        </authorList>
    </citation>
    <scope>NUCLEOTIDE SEQUENCE</scope>
</reference>
<evidence type="ECO:0000256" key="8">
    <source>
        <dbReference type="ARBA" id="ARBA00023125"/>
    </source>
</evidence>
<keyword evidence="1" id="KW-0540">Nuclease</keyword>
<evidence type="ECO:0000256" key="9">
    <source>
        <dbReference type="ARBA" id="ARBA00023204"/>
    </source>
</evidence>
<dbReference type="GO" id="GO:0043138">
    <property type="term" value="F:3'-5' DNA helicase activity"/>
    <property type="evidence" value="ECO:0007669"/>
    <property type="project" value="TreeGrafter"/>
</dbReference>
<dbReference type="PANTHER" id="PTHR11070">
    <property type="entry name" value="UVRD / RECB / PCRA DNA HELICASE FAMILY MEMBER"/>
    <property type="match status" value="1"/>
</dbReference>
<keyword evidence="8" id="KW-0238">DNA-binding</keyword>
<dbReference type="GO" id="GO:0005524">
    <property type="term" value="F:ATP binding"/>
    <property type="evidence" value="ECO:0007669"/>
    <property type="project" value="UniProtKB-KW"/>
</dbReference>
<accession>A0A6J6HC71</accession>
<organism evidence="12">
    <name type="scientific">freshwater metagenome</name>
    <dbReference type="NCBI Taxonomy" id="449393"/>
    <lineage>
        <taxon>unclassified sequences</taxon>
        <taxon>metagenomes</taxon>
        <taxon>ecological metagenomes</taxon>
    </lineage>
</organism>
<dbReference type="EMBL" id="CAEZUQ010000068">
    <property type="protein sequence ID" value="CAB4608885.1"/>
    <property type="molecule type" value="Genomic_DNA"/>
</dbReference>
<dbReference type="InterPro" id="IPR027417">
    <property type="entry name" value="P-loop_NTPase"/>
</dbReference>
<dbReference type="InterPro" id="IPR000212">
    <property type="entry name" value="DNA_helicase_UvrD/REP"/>
</dbReference>
<evidence type="ECO:0000256" key="2">
    <source>
        <dbReference type="ARBA" id="ARBA00022741"/>
    </source>
</evidence>
<dbReference type="Gene3D" id="1.10.486.10">
    <property type="entry name" value="PCRA, domain 4"/>
    <property type="match status" value="1"/>
</dbReference>
<dbReference type="InterPro" id="IPR014017">
    <property type="entry name" value="DNA_helicase_UvrD-like_C"/>
</dbReference>
<protein>
    <submittedName>
        <fullName evidence="12">Unannotated protein</fullName>
    </submittedName>
</protein>
<dbReference type="GO" id="GO:0004527">
    <property type="term" value="F:exonuclease activity"/>
    <property type="evidence" value="ECO:0007669"/>
    <property type="project" value="UniProtKB-KW"/>
</dbReference>
<dbReference type="GO" id="GO:0003677">
    <property type="term" value="F:DNA binding"/>
    <property type="evidence" value="ECO:0007669"/>
    <property type="project" value="UniProtKB-KW"/>
</dbReference>
<evidence type="ECO:0000256" key="5">
    <source>
        <dbReference type="ARBA" id="ARBA00022806"/>
    </source>
</evidence>
<evidence type="ECO:0000256" key="3">
    <source>
        <dbReference type="ARBA" id="ARBA00022763"/>
    </source>
</evidence>
<evidence type="ECO:0000256" key="4">
    <source>
        <dbReference type="ARBA" id="ARBA00022801"/>
    </source>
</evidence>
<keyword evidence="9" id="KW-0234">DNA repair</keyword>
<dbReference type="Pfam" id="PF12705">
    <property type="entry name" value="PDDEXK_1"/>
    <property type="match status" value="1"/>
</dbReference>
<evidence type="ECO:0000256" key="10">
    <source>
        <dbReference type="SAM" id="MobiDB-lite"/>
    </source>
</evidence>
<proteinExistence type="predicted"/>
<evidence type="ECO:0000259" key="11">
    <source>
        <dbReference type="PROSITE" id="PS51217"/>
    </source>
</evidence>
<dbReference type="GO" id="GO:0005829">
    <property type="term" value="C:cytosol"/>
    <property type="evidence" value="ECO:0007669"/>
    <property type="project" value="TreeGrafter"/>
</dbReference>
<dbReference type="InterPro" id="IPR011335">
    <property type="entry name" value="Restrct_endonuc-II-like"/>
</dbReference>
<evidence type="ECO:0000256" key="6">
    <source>
        <dbReference type="ARBA" id="ARBA00022839"/>
    </source>
</evidence>
<keyword evidence="7" id="KW-0067">ATP-binding</keyword>
<feature type="domain" description="UvrD-like helicase C-terminal" evidence="11">
    <location>
        <begin position="1"/>
        <end position="294"/>
    </location>
</feature>
<evidence type="ECO:0000256" key="1">
    <source>
        <dbReference type="ARBA" id="ARBA00022722"/>
    </source>
</evidence>
<dbReference type="Pfam" id="PF13361">
    <property type="entry name" value="UvrD_C"/>
    <property type="match status" value="1"/>
</dbReference>
<name>A0A6J6HC71_9ZZZZ</name>
<dbReference type="GO" id="GO:0033202">
    <property type="term" value="C:DNA helicase complex"/>
    <property type="evidence" value="ECO:0007669"/>
    <property type="project" value="TreeGrafter"/>
</dbReference>
<feature type="region of interest" description="Disordered" evidence="10">
    <location>
        <begin position="424"/>
        <end position="444"/>
    </location>
</feature>
<dbReference type="SUPFAM" id="SSF52980">
    <property type="entry name" value="Restriction endonuclease-like"/>
    <property type="match status" value="1"/>
</dbReference>
<dbReference type="SUPFAM" id="SSF52540">
    <property type="entry name" value="P-loop containing nucleoside triphosphate hydrolases"/>
    <property type="match status" value="1"/>
</dbReference>
<dbReference type="InterPro" id="IPR038726">
    <property type="entry name" value="PDDEXK_AddAB-type"/>
</dbReference>
<dbReference type="PROSITE" id="PS51217">
    <property type="entry name" value="UVRD_HELICASE_CTER"/>
    <property type="match status" value="1"/>
</dbReference>
<keyword evidence="4" id="KW-0378">Hydrolase</keyword>
<sequence>MKLRTTAGPGSLLCGQYETLTKEAEGIADHFEKHWFGAERVADPENPQTFAVLVRSRKYISEIEQALRARGIPVEIVGLGGLIHVPEVADILALLRTLTFPDNGSSLMRLLTGPRVALGPKDLAALGKFARSLVTNFDQSLSKTVGKMMESASTEMMEAEDFAIGSAIEALEVFEKAPRENFSAEGYERLLKFSKELRELRRYLVGSITDAIMEAERFLFLDTEVLVRDGFAQGRKHLDAFLDEAAKFQRNGGTISTFLEWLKIADSEEGGLKPVSVAANKHAVQILTIHAAKGSEWDFVAVPGLVKDNFPSSGKSLDLWTSNSAALPIALRGDASQFDDFVFPTSAPKHVEVKRALEKVKDAWSGRREEEEWRLAYVAFTRAKINLLCTASWFGNGMEAVEASSLYNLVETVVDSIAPDNKLFAEPRPTSENPTRTKPRTGSWPVKSARADLVVESAEFLKTISAFDTPAALLSAATTPEELSLANDAIALIAESKAARNSLQVKLPTRLSVSTLINLAKNPEELALNIRRPMPNHIDKYARRGTAFHLWVEGQYKEPQILDEDALDISPDESDDLPLEELKAKWLASIWAKRDPAPGGIEVPFETVLGGILLRGRIDAVYEQNGKYEVVDWKTGKSKSGDDLAAAAIQLAMYRLAYSKLFAIPLENISAAFHYVGSNETVRPADLLTQDQLISIVTGK</sequence>
<dbReference type="Gene3D" id="3.90.320.10">
    <property type="match status" value="1"/>
</dbReference>
<dbReference type="GO" id="GO:0000725">
    <property type="term" value="P:recombinational repair"/>
    <property type="evidence" value="ECO:0007669"/>
    <property type="project" value="TreeGrafter"/>
</dbReference>
<keyword evidence="6" id="KW-0269">Exonuclease</keyword>
<gene>
    <name evidence="12" type="ORF">UFOPK1842_00659</name>
</gene>
<keyword evidence="2" id="KW-0547">Nucleotide-binding</keyword>
<keyword evidence="5" id="KW-0347">Helicase</keyword>
<dbReference type="PANTHER" id="PTHR11070:SF55">
    <property type="entry name" value="DNA 3'-5' HELICASE"/>
    <property type="match status" value="1"/>
</dbReference>
<evidence type="ECO:0000256" key="7">
    <source>
        <dbReference type="ARBA" id="ARBA00022840"/>
    </source>
</evidence>
<dbReference type="AlphaFoldDB" id="A0A6J6HC71"/>
<evidence type="ECO:0000313" key="12">
    <source>
        <dbReference type="EMBL" id="CAB4608885.1"/>
    </source>
</evidence>
<keyword evidence="3" id="KW-0227">DNA damage</keyword>
<dbReference type="Gene3D" id="3.40.50.300">
    <property type="entry name" value="P-loop containing nucleotide triphosphate hydrolases"/>
    <property type="match status" value="1"/>
</dbReference>